<reference evidence="2 3" key="1">
    <citation type="submission" date="2019-12" db="EMBL/GenBank/DDBJ databases">
        <authorList>
            <person name="Alioto T."/>
            <person name="Alioto T."/>
            <person name="Gomez Garrido J."/>
        </authorList>
    </citation>
    <scope>NUCLEOTIDE SEQUENCE [LARGE SCALE GENOMIC DNA]</scope>
</reference>
<organism evidence="2 3">
    <name type="scientific">Olea europaea subsp. europaea</name>
    <dbReference type="NCBI Taxonomy" id="158383"/>
    <lineage>
        <taxon>Eukaryota</taxon>
        <taxon>Viridiplantae</taxon>
        <taxon>Streptophyta</taxon>
        <taxon>Embryophyta</taxon>
        <taxon>Tracheophyta</taxon>
        <taxon>Spermatophyta</taxon>
        <taxon>Magnoliopsida</taxon>
        <taxon>eudicotyledons</taxon>
        <taxon>Gunneridae</taxon>
        <taxon>Pentapetalae</taxon>
        <taxon>asterids</taxon>
        <taxon>lamiids</taxon>
        <taxon>Lamiales</taxon>
        <taxon>Oleaceae</taxon>
        <taxon>Oleeae</taxon>
        <taxon>Olea</taxon>
    </lineage>
</organism>
<feature type="domain" description="Integrase catalytic" evidence="1">
    <location>
        <begin position="68"/>
        <end position="235"/>
    </location>
</feature>
<dbReference type="InterPro" id="IPR012337">
    <property type="entry name" value="RNaseH-like_sf"/>
</dbReference>
<dbReference type="Gramene" id="OE9A051886T1">
    <property type="protein sequence ID" value="OE9A051886C1"/>
    <property type="gene ID" value="OE9A051886"/>
</dbReference>
<dbReference type="InterPro" id="IPR050951">
    <property type="entry name" value="Retrovirus_Pol_polyprotein"/>
</dbReference>
<dbReference type="InterPro" id="IPR041588">
    <property type="entry name" value="Integrase_H2C2"/>
</dbReference>
<dbReference type="InterPro" id="IPR001584">
    <property type="entry name" value="Integrase_cat-core"/>
</dbReference>
<accession>A0A8S0T1T6</accession>
<name>A0A8S0T1T6_OLEEU</name>
<gene>
    <name evidence="2" type="ORF">OLEA9_A051886</name>
</gene>
<sequence>MPKDEALRNEILKETHSIPYTAHSGGTKMYRDFRDTFWWRNIKKSIGLYVQKCIVCQQVKVEHQKSARMLNPLDIPESKWENITMDFVVGFLKSAKGNNVIWIVVDRLTKSAHFLPVKMTFSLDQLAQLYIKEVVRLHGVPVSILSDRDPRFTSKFWKSLQGAMGTKLNFSTAYHPQSDGQSERTIQTLEDMLRTCVLDLGGNWESYLPLVEFAYNNSFQATIEMTPCESLYGRRCRSHVHWDEIGEESFGTRNG</sequence>
<evidence type="ECO:0000259" key="1">
    <source>
        <dbReference type="PROSITE" id="PS50994"/>
    </source>
</evidence>
<dbReference type="PROSITE" id="PS50994">
    <property type="entry name" value="INTEGRASE"/>
    <property type="match status" value="1"/>
</dbReference>
<dbReference type="GO" id="GO:0003676">
    <property type="term" value="F:nucleic acid binding"/>
    <property type="evidence" value="ECO:0007669"/>
    <property type="project" value="InterPro"/>
</dbReference>
<dbReference type="PANTHER" id="PTHR37984">
    <property type="entry name" value="PROTEIN CBG26694"/>
    <property type="match status" value="1"/>
</dbReference>
<dbReference type="InterPro" id="IPR036397">
    <property type="entry name" value="RNaseH_sf"/>
</dbReference>
<dbReference type="AlphaFoldDB" id="A0A8S0T1T6"/>
<dbReference type="PANTHER" id="PTHR37984:SF5">
    <property type="entry name" value="PROTEIN NYNRIN-LIKE"/>
    <property type="match status" value="1"/>
</dbReference>
<dbReference type="Gene3D" id="1.10.340.70">
    <property type="match status" value="1"/>
</dbReference>
<dbReference type="OrthoDB" id="909793at2759"/>
<dbReference type="GO" id="GO:0015074">
    <property type="term" value="P:DNA integration"/>
    <property type="evidence" value="ECO:0007669"/>
    <property type="project" value="InterPro"/>
</dbReference>
<dbReference type="EMBL" id="CACTIH010005610">
    <property type="protein sequence ID" value="CAA2998902.1"/>
    <property type="molecule type" value="Genomic_DNA"/>
</dbReference>
<proteinExistence type="predicted"/>
<dbReference type="Pfam" id="PF17921">
    <property type="entry name" value="Integrase_H2C2"/>
    <property type="match status" value="1"/>
</dbReference>
<comment type="caution">
    <text evidence="2">The sequence shown here is derived from an EMBL/GenBank/DDBJ whole genome shotgun (WGS) entry which is preliminary data.</text>
</comment>
<evidence type="ECO:0000313" key="3">
    <source>
        <dbReference type="Proteomes" id="UP000594638"/>
    </source>
</evidence>
<dbReference type="Proteomes" id="UP000594638">
    <property type="component" value="Unassembled WGS sequence"/>
</dbReference>
<evidence type="ECO:0000313" key="2">
    <source>
        <dbReference type="EMBL" id="CAA2998902.1"/>
    </source>
</evidence>
<protein>
    <submittedName>
        <fullName evidence="2">DNA RNA polymerases superfamily</fullName>
    </submittedName>
</protein>
<keyword evidence="3" id="KW-1185">Reference proteome</keyword>
<dbReference type="Gene3D" id="3.30.420.10">
    <property type="entry name" value="Ribonuclease H-like superfamily/Ribonuclease H"/>
    <property type="match status" value="1"/>
</dbReference>
<dbReference type="SUPFAM" id="SSF53098">
    <property type="entry name" value="Ribonuclease H-like"/>
    <property type="match status" value="1"/>
</dbReference>